<dbReference type="AlphaFoldDB" id="A0A080Z4Z0"/>
<protein>
    <submittedName>
        <fullName evidence="1">Uncharacterized protein</fullName>
    </submittedName>
</protein>
<dbReference type="Proteomes" id="UP000028582">
    <property type="component" value="Unassembled WGS sequence"/>
</dbReference>
<gene>
    <name evidence="1" type="ORF">F444_20318</name>
</gene>
<reference evidence="1 2" key="1">
    <citation type="submission" date="2013-11" db="EMBL/GenBank/DDBJ databases">
        <title>The Genome Sequence of Phytophthora parasitica P1976.</title>
        <authorList>
            <consortium name="The Broad Institute Genomics Platform"/>
            <person name="Russ C."/>
            <person name="Tyler B."/>
            <person name="Panabieres F."/>
            <person name="Shan W."/>
            <person name="Tripathy S."/>
            <person name="Grunwald N."/>
            <person name="Machado M."/>
            <person name="Johnson C.S."/>
            <person name="Walker B."/>
            <person name="Young S."/>
            <person name="Zeng Q."/>
            <person name="Gargeya S."/>
            <person name="Fitzgerald M."/>
            <person name="Haas B."/>
            <person name="Abouelleil A."/>
            <person name="Allen A.W."/>
            <person name="Alvarado L."/>
            <person name="Arachchi H.M."/>
            <person name="Berlin A.M."/>
            <person name="Chapman S.B."/>
            <person name="Gainer-Dewar J."/>
            <person name="Goldberg J."/>
            <person name="Griggs A."/>
            <person name="Gujja S."/>
            <person name="Hansen M."/>
            <person name="Howarth C."/>
            <person name="Imamovic A."/>
            <person name="Ireland A."/>
            <person name="Larimer J."/>
            <person name="McCowan C."/>
            <person name="Murphy C."/>
            <person name="Pearson M."/>
            <person name="Poon T.W."/>
            <person name="Priest M."/>
            <person name="Roberts A."/>
            <person name="Saif S."/>
            <person name="Shea T."/>
            <person name="Sisk P."/>
            <person name="Sykes S."/>
            <person name="Wortman J."/>
            <person name="Nusbaum C."/>
            <person name="Birren B."/>
        </authorList>
    </citation>
    <scope>NUCLEOTIDE SEQUENCE [LARGE SCALE GENOMIC DNA]</scope>
    <source>
        <strain evidence="1 2">P1976</strain>
    </source>
</reference>
<proteinExistence type="predicted"/>
<accession>A0A080Z4Z0</accession>
<organism evidence="1 2">
    <name type="scientific">Phytophthora nicotianae P1976</name>
    <dbReference type="NCBI Taxonomy" id="1317066"/>
    <lineage>
        <taxon>Eukaryota</taxon>
        <taxon>Sar</taxon>
        <taxon>Stramenopiles</taxon>
        <taxon>Oomycota</taxon>
        <taxon>Peronosporomycetes</taxon>
        <taxon>Peronosporales</taxon>
        <taxon>Peronosporaceae</taxon>
        <taxon>Phytophthora</taxon>
    </lineage>
</organism>
<evidence type="ECO:0000313" key="1">
    <source>
        <dbReference type="EMBL" id="ETO61701.1"/>
    </source>
</evidence>
<evidence type="ECO:0000313" key="2">
    <source>
        <dbReference type="Proteomes" id="UP000028582"/>
    </source>
</evidence>
<name>A0A080Z4Z0_PHYNI</name>
<dbReference type="EMBL" id="ANJA01003733">
    <property type="protein sequence ID" value="ETO61701.1"/>
    <property type="molecule type" value="Genomic_DNA"/>
</dbReference>
<sequence length="51" mass="5827">MKQTVGYMKEQRSIFDGYTIFVNPPHDVRKFIVSGFKTAGLSTCEQVLTQE</sequence>
<comment type="caution">
    <text evidence="1">The sequence shown here is derived from an EMBL/GenBank/DDBJ whole genome shotgun (WGS) entry which is preliminary data.</text>
</comment>